<keyword evidence="3" id="KW-1185">Reference proteome</keyword>
<evidence type="ECO:0000313" key="3">
    <source>
        <dbReference type="Proteomes" id="UP001142489"/>
    </source>
</evidence>
<accession>A0A9Q0XRK4</accession>
<feature type="compositionally biased region" description="Basic and acidic residues" evidence="1">
    <location>
        <begin position="1"/>
        <end position="17"/>
    </location>
</feature>
<dbReference type="OrthoDB" id="7297959at2759"/>
<feature type="region of interest" description="Disordered" evidence="1">
    <location>
        <begin position="1"/>
        <end position="85"/>
    </location>
</feature>
<comment type="caution">
    <text evidence="2">The sequence shown here is derived from an EMBL/GenBank/DDBJ whole genome shotgun (WGS) entry which is preliminary data.</text>
</comment>
<sequence length="173" mass="20949">MNQEIEKMKKKECEKKKNLLRRGTGSGSRKKMKRKGKKESAKSAKKWQKKQPENLREHSQRKKAKEMYQEWLKKKKKKEEREKEEQWEAELQEGKKNSEMCKEWLQNSRKKLHTAPEALEYIAKHQSQKGDTRREANYIADKMQELEFVFRLNFWNEILQNFQSTPSSTNEEK</sequence>
<gene>
    <name evidence="2" type="ORF">JRQ81_017577</name>
</gene>
<name>A0A9Q0XRK4_9SAUR</name>
<evidence type="ECO:0000313" key="2">
    <source>
        <dbReference type="EMBL" id="KAJ7324557.1"/>
    </source>
</evidence>
<proteinExistence type="predicted"/>
<feature type="compositionally biased region" description="Basic residues" evidence="1">
    <location>
        <begin position="28"/>
        <end position="49"/>
    </location>
</feature>
<evidence type="ECO:0000256" key="1">
    <source>
        <dbReference type="SAM" id="MobiDB-lite"/>
    </source>
</evidence>
<organism evidence="2 3">
    <name type="scientific">Phrynocephalus forsythii</name>
    <dbReference type="NCBI Taxonomy" id="171643"/>
    <lineage>
        <taxon>Eukaryota</taxon>
        <taxon>Metazoa</taxon>
        <taxon>Chordata</taxon>
        <taxon>Craniata</taxon>
        <taxon>Vertebrata</taxon>
        <taxon>Euteleostomi</taxon>
        <taxon>Lepidosauria</taxon>
        <taxon>Squamata</taxon>
        <taxon>Bifurcata</taxon>
        <taxon>Unidentata</taxon>
        <taxon>Episquamata</taxon>
        <taxon>Toxicofera</taxon>
        <taxon>Iguania</taxon>
        <taxon>Acrodonta</taxon>
        <taxon>Agamidae</taxon>
        <taxon>Agaminae</taxon>
        <taxon>Phrynocephalus</taxon>
    </lineage>
</organism>
<dbReference type="EMBL" id="JAPFRF010000008">
    <property type="protein sequence ID" value="KAJ7324557.1"/>
    <property type="molecule type" value="Genomic_DNA"/>
</dbReference>
<dbReference type="AlphaFoldDB" id="A0A9Q0XRK4"/>
<reference evidence="2" key="1">
    <citation type="journal article" date="2023" name="DNA Res.">
        <title>Chromosome-level genome assembly of Phrynocephalus forsythii using third-generation DNA sequencing and Hi-C analysis.</title>
        <authorList>
            <person name="Qi Y."/>
            <person name="Zhao W."/>
            <person name="Zhao Y."/>
            <person name="Niu C."/>
            <person name="Cao S."/>
            <person name="Zhang Y."/>
        </authorList>
    </citation>
    <scope>NUCLEOTIDE SEQUENCE</scope>
    <source>
        <tissue evidence="2">Muscle</tissue>
    </source>
</reference>
<protein>
    <submittedName>
        <fullName evidence="2">Uncharacterized protein</fullName>
    </submittedName>
</protein>
<dbReference type="Proteomes" id="UP001142489">
    <property type="component" value="Unassembled WGS sequence"/>
</dbReference>